<accession>A0A017SGI6</accession>
<proteinExistence type="predicted"/>
<name>A0A017SGI6_ASPRC</name>
<gene>
    <name evidence="2" type="ORF">EURHEDRAFT_411218</name>
</gene>
<evidence type="ECO:0000313" key="3">
    <source>
        <dbReference type="Proteomes" id="UP000019804"/>
    </source>
</evidence>
<evidence type="ECO:0000256" key="1">
    <source>
        <dbReference type="SAM" id="SignalP"/>
    </source>
</evidence>
<dbReference type="AlphaFoldDB" id="A0A017SGI6"/>
<dbReference type="EMBL" id="KK088419">
    <property type="protein sequence ID" value="EYE96068.1"/>
    <property type="molecule type" value="Genomic_DNA"/>
</dbReference>
<protein>
    <submittedName>
        <fullName evidence="2">Uncharacterized protein</fullName>
    </submittedName>
</protein>
<evidence type="ECO:0000313" key="2">
    <source>
        <dbReference type="EMBL" id="EYE96068.1"/>
    </source>
</evidence>
<keyword evidence="1" id="KW-0732">Signal</keyword>
<feature type="signal peptide" evidence="1">
    <location>
        <begin position="1"/>
        <end position="25"/>
    </location>
</feature>
<organism evidence="2 3">
    <name type="scientific">Aspergillus ruber (strain CBS 135680)</name>
    <dbReference type="NCBI Taxonomy" id="1388766"/>
    <lineage>
        <taxon>Eukaryota</taxon>
        <taxon>Fungi</taxon>
        <taxon>Dikarya</taxon>
        <taxon>Ascomycota</taxon>
        <taxon>Pezizomycotina</taxon>
        <taxon>Eurotiomycetes</taxon>
        <taxon>Eurotiomycetidae</taxon>
        <taxon>Eurotiales</taxon>
        <taxon>Aspergillaceae</taxon>
        <taxon>Aspergillus</taxon>
        <taxon>Aspergillus subgen. Aspergillus</taxon>
    </lineage>
</organism>
<sequence>MKTKNSKRLCATCGLLLTLKTKIAGRRAQSAVAKNDGSSVKLPTAASRLAEQYNPKFDTITDLWDYSQDWVLSHSRDTPTPG</sequence>
<keyword evidence="3" id="KW-1185">Reference proteome</keyword>
<dbReference type="RefSeq" id="XP_040639756.1">
    <property type="nucleotide sequence ID" value="XM_040781554.1"/>
</dbReference>
<reference evidence="3" key="1">
    <citation type="journal article" date="2014" name="Nat. Commun.">
        <title>Genomic adaptations of the halophilic Dead Sea filamentous fungus Eurotium rubrum.</title>
        <authorList>
            <person name="Kis-Papo T."/>
            <person name="Weig A.R."/>
            <person name="Riley R."/>
            <person name="Persoh D."/>
            <person name="Salamov A."/>
            <person name="Sun H."/>
            <person name="Lipzen A."/>
            <person name="Wasser S.P."/>
            <person name="Rambold G."/>
            <person name="Grigoriev I.V."/>
            <person name="Nevo E."/>
        </authorList>
    </citation>
    <scope>NUCLEOTIDE SEQUENCE [LARGE SCALE GENOMIC DNA]</scope>
    <source>
        <strain evidence="3">CBS 135680</strain>
    </source>
</reference>
<feature type="chain" id="PRO_5001495944" evidence="1">
    <location>
        <begin position="26"/>
        <end position="82"/>
    </location>
</feature>
<dbReference type="Proteomes" id="UP000019804">
    <property type="component" value="Unassembled WGS sequence"/>
</dbReference>
<dbReference type="GeneID" id="63696678"/>
<dbReference type="HOGENOM" id="CLU_2557894_0_0_1"/>